<sequence>MPFGLGATSPSTESSRRPPRVVDAFAVSSVRCPRMPSQFGVLILQGTFCTKSFTCLREFKSFDGQAGVRWVHTKRIAAVYLLVRGELTSDFVTTVNLGKEGQAWTQLDT</sequence>
<reference evidence="1 2" key="1">
    <citation type="journal article" date="2024" name="Ann. Entomol. Soc. Am.">
        <title>Genomic analyses of the southern and eastern yellowjacket wasps (Hymenoptera: Vespidae) reveal evolutionary signatures of social life.</title>
        <authorList>
            <person name="Catto M.A."/>
            <person name="Caine P.B."/>
            <person name="Orr S.E."/>
            <person name="Hunt B.G."/>
            <person name="Goodisman M.A.D."/>
        </authorList>
    </citation>
    <scope>NUCLEOTIDE SEQUENCE [LARGE SCALE GENOMIC DNA]</scope>
    <source>
        <strain evidence="1">232</strain>
        <tissue evidence="1">Head and thorax</tissue>
    </source>
</reference>
<proteinExistence type="predicted"/>
<evidence type="ECO:0000313" key="1">
    <source>
        <dbReference type="EMBL" id="KAL2750598.1"/>
    </source>
</evidence>
<comment type="caution">
    <text evidence="1">The sequence shown here is derived from an EMBL/GenBank/DDBJ whole genome shotgun (WGS) entry which is preliminary data.</text>
</comment>
<accession>A0ABD2CZN0</accession>
<evidence type="ECO:0000313" key="2">
    <source>
        <dbReference type="Proteomes" id="UP001607303"/>
    </source>
</evidence>
<dbReference type="EMBL" id="JAYRBN010000009">
    <property type="protein sequence ID" value="KAL2750598.1"/>
    <property type="molecule type" value="Genomic_DNA"/>
</dbReference>
<protein>
    <submittedName>
        <fullName evidence="1">Uncharacterized protein</fullName>
    </submittedName>
</protein>
<organism evidence="1 2">
    <name type="scientific">Vespula maculifrons</name>
    <name type="common">Eastern yellow jacket</name>
    <name type="synonym">Wasp</name>
    <dbReference type="NCBI Taxonomy" id="7453"/>
    <lineage>
        <taxon>Eukaryota</taxon>
        <taxon>Metazoa</taxon>
        <taxon>Ecdysozoa</taxon>
        <taxon>Arthropoda</taxon>
        <taxon>Hexapoda</taxon>
        <taxon>Insecta</taxon>
        <taxon>Pterygota</taxon>
        <taxon>Neoptera</taxon>
        <taxon>Endopterygota</taxon>
        <taxon>Hymenoptera</taxon>
        <taxon>Apocrita</taxon>
        <taxon>Aculeata</taxon>
        <taxon>Vespoidea</taxon>
        <taxon>Vespidae</taxon>
        <taxon>Vespinae</taxon>
        <taxon>Vespula</taxon>
    </lineage>
</organism>
<dbReference type="AlphaFoldDB" id="A0ABD2CZN0"/>
<dbReference type="Proteomes" id="UP001607303">
    <property type="component" value="Unassembled WGS sequence"/>
</dbReference>
<gene>
    <name evidence="1" type="ORF">V1477_001168</name>
</gene>
<keyword evidence="2" id="KW-1185">Reference proteome</keyword>
<name>A0ABD2CZN0_VESMC</name>